<dbReference type="GO" id="GO:0022857">
    <property type="term" value="F:transmembrane transporter activity"/>
    <property type="evidence" value="ECO:0007669"/>
    <property type="project" value="UniProtKB-UniRule"/>
</dbReference>
<feature type="domain" description="Tripartite ATP-independent periplasmic transporters DctQ component" evidence="10">
    <location>
        <begin position="27"/>
        <end position="156"/>
    </location>
</feature>
<feature type="transmembrane region" description="Helical" evidence="9">
    <location>
        <begin position="134"/>
        <end position="153"/>
    </location>
</feature>
<evidence type="ECO:0000256" key="4">
    <source>
        <dbReference type="ARBA" id="ARBA00022519"/>
    </source>
</evidence>
<sequence>MLNSLDRGLDWFERVLYLGAAAALALMMVSISADALGRYLFTQPVRGVYELNELYLLTATVYLSIARAQRLDEHIAVHAIFLAMPRPVRRVVRVTGRVLSAALFAAIAYKTGGMALQQFEMGNATSGAVTLPTWIGWFFVAVGSGAMTLRLLLQVVFEVCGRDVPGDRPEH</sequence>
<name>A0A9J6PBD5_9PROT</name>
<dbReference type="GO" id="GO:0015740">
    <property type="term" value="P:C4-dicarboxylate transport"/>
    <property type="evidence" value="ECO:0007669"/>
    <property type="project" value="TreeGrafter"/>
</dbReference>
<evidence type="ECO:0000256" key="3">
    <source>
        <dbReference type="ARBA" id="ARBA00022475"/>
    </source>
</evidence>
<reference evidence="11" key="1">
    <citation type="submission" date="2022-06" db="EMBL/GenBank/DDBJ databases">
        <title>Isolation and Genomics of Futiania mangrovii gen. nov., sp. nov., a Rare and Metabolically-versatile member in the Class Alphaproteobacteria.</title>
        <authorList>
            <person name="Liu L."/>
            <person name="Huang W.-C."/>
            <person name="Pan J."/>
            <person name="Li J."/>
            <person name="Huang Y."/>
            <person name="Du H."/>
            <person name="Liu Y."/>
            <person name="Li M."/>
        </authorList>
    </citation>
    <scope>NUCLEOTIDE SEQUENCE</scope>
    <source>
        <strain evidence="11">FT118</strain>
    </source>
</reference>
<evidence type="ECO:0000256" key="9">
    <source>
        <dbReference type="RuleBase" id="RU369079"/>
    </source>
</evidence>
<proteinExistence type="inferred from homology"/>
<evidence type="ECO:0000256" key="6">
    <source>
        <dbReference type="ARBA" id="ARBA00022989"/>
    </source>
</evidence>
<evidence type="ECO:0000256" key="8">
    <source>
        <dbReference type="ARBA" id="ARBA00038436"/>
    </source>
</evidence>
<dbReference type="GO" id="GO:0005886">
    <property type="term" value="C:plasma membrane"/>
    <property type="evidence" value="ECO:0007669"/>
    <property type="project" value="UniProtKB-SubCell"/>
</dbReference>
<protein>
    <recommendedName>
        <fullName evidence="9">TRAP transporter small permease protein</fullName>
    </recommendedName>
</protein>
<dbReference type="Pfam" id="PF04290">
    <property type="entry name" value="DctQ"/>
    <property type="match status" value="1"/>
</dbReference>
<dbReference type="InterPro" id="IPR007387">
    <property type="entry name" value="TRAP_DctQ"/>
</dbReference>
<dbReference type="RefSeq" id="WP_269331414.1">
    <property type="nucleotide sequence ID" value="NZ_JAMZFT010000001.1"/>
</dbReference>
<dbReference type="Proteomes" id="UP001055804">
    <property type="component" value="Unassembled WGS sequence"/>
</dbReference>
<dbReference type="EMBL" id="JAMZFT010000001">
    <property type="protein sequence ID" value="MCP1335470.1"/>
    <property type="molecule type" value="Genomic_DNA"/>
</dbReference>
<comment type="subunit">
    <text evidence="9">The complex comprises the extracytoplasmic solute receptor protein and the two transmembrane proteins.</text>
</comment>
<comment type="subcellular location">
    <subcellularLocation>
        <location evidence="1 9">Cell inner membrane</location>
        <topology evidence="1 9">Multi-pass membrane protein</topology>
    </subcellularLocation>
</comment>
<evidence type="ECO:0000256" key="5">
    <source>
        <dbReference type="ARBA" id="ARBA00022692"/>
    </source>
</evidence>
<evidence type="ECO:0000313" key="11">
    <source>
        <dbReference type="EMBL" id="MCP1335470.1"/>
    </source>
</evidence>
<accession>A0A9J6PBD5</accession>
<keyword evidence="7 9" id="KW-0472">Membrane</keyword>
<gene>
    <name evidence="11" type="ORF">NJQ99_03515</name>
</gene>
<comment type="caution">
    <text evidence="11">The sequence shown here is derived from an EMBL/GenBank/DDBJ whole genome shotgun (WGS) entry which is preliminary data.</text>
</comment>
<feature type="transmembrane region" description="Helical" evidence="9">
    <location>
        <begin position="15"/>
        <end position="36"/>
    </location>
</feature>
<evidence type="ECO:0000256" key="1">
    <source>
        <dbReference type="ARBA" id="ARBA00004429"/>
    </source>
</evidence>
<keyword evidence="5 9" id="KW-0812">Transmembrane</keyword>
<keyword evidence="4 9" id="KW-0997">Cell inner membrane</keyword>
<comment type="similarity">
    <text evidence="8 9">Belongs to the TRAP transporter small permease family.</text>
</comment>
<comment type="caution">
    <text evidence="9">Lacks conserved residue(s) required for the propagation of feature annotation.</text>
</comment>
<feature type="transmembrane region" description="Helical" evidence="9">
    <location>
        <begin position="94"/>
        <end position="114"/>
    </location>
</feature>
<evidence type="ECO:0000256" key="2">
    <source>
        <dbReference type="ARBA" id="ARBA00022448"/>
    </source>
</evidence>
<keyword evidence="6 9" id="KW-1133">Transmembrane helix</keyword>
<evidence type="ECO:0000313" key="12">
    <source>
        <dbReference type="Proteomes" id="UP001055804"/>
    </source>
</evidence>
<dbReference type="PANTHER" id="PTHR35011">
    <property type="entry name" value="2,3-DIKETO-L-GULONATE TRAP TRANSPORTER SMALL PERMEASE PROTEIN YIAM"/>
    <property type="match status" value="1"/>
</dbReference>
<organism evidence="11 12">
    <name type="scientific">Futiania mangrovi</name>
    <dbReference type="NCBI Taxonomy" id="2959716"/>
    <lineage>
        <taxon>Bacteria</taxon>
        <taxon>Pseudomonadati</taxon>
        <taxon>Pseudomonadota</taxon>
        <taxon>Alphaproteobacteria</taxon>
        <taxon>Futianiales</taxon>
        <taxon>Futianiaceae</taxon>
        <taxon>Futiania</taxon>
    </lineage>
</organism>
<evidence type="ECO:0000256" key="7">
    <source>
        <dbReference type="ARBA" id="ARBA00023136"/>
    </source>
</evidence>
<keyword evidence="12" id="KW-1185">Reference proteome</keyword>
<keyword evidence="2 9" id="KW-0813">Transport</keyword>
<dbReference type="PANTHER" id="PTHR35011:SF10">
    <property type="entry name" value="TRAP TRANSPORTER SMALL PERMEASE PROTEIN"/>
    <property type="match status" value="1"/>
</dbReference>
<comment type="function">
    <text evidence="9">Part of the tripartite ATP-independent periplasmic (TRAP) transport system.</text>
</comment>
<evidence type="ECO:0000259" key="10">
    <source>
        <dbReference type="Pfam" id="PF04290"/>
    </source>
</evidence>
<keyword evidence="3" id="KW-1003">Cell membrane</keyword>
<dbReference type="AlphaFoldDB" id="A0A9J6PBD5"/>
<dbReference type="InterPro" id="IPR055348">
    <property type="entry name" value="DctQ"/>
</dbReference>